<feature type="transmembrane region" description="Helical" evidence="6">
    <location>
        <begin position="465"/>
        <end position="484"/>
    </location>
</feature>
<dbReference type="PANTHER" id="PTHR43478:SF1">
    <property type="entry name" value="NA+_H+ ANTIPORTER NHAC-LIKE C-TERMINAL DOMAIN-CONTAINING PROTEIN"/>
    <property type="match status" value="1"/>
</dbReference>
<feature type="transmembrane region" description="Helical" evidence="6">
    <location>
        <begin position="67"/>
        <end position="91"/>
    </location>
</feature>
<dbReference type="EMBL" id="AP019860">
    <property type="protein sequence ID" value="BBM85552.1"/>
    <property type="molecule type" value="Genomic_DNA"/>
</dbReference>
<comment type="subcellular location">
    <subcellularLocation>
        <location evidence="1">Cell membrane</location>
        <topology evidence="1">Multi-pass membrane protein</topology>
    </subcellularLocation>
</comment>
<dbReference type="OrthoDB" id="9762978at2"/>
<reference evidence="8 9" key="1">
    <citation type="submission" date="2019-08" db="EMBL/GenBank/DDBJ databases">
        <title>Complete genome sequence of Candidatus Uab amorphum.</title>
        <authorList>
            <person name="Shiratori T."/>
            <person name="Suzuki S."/>
            <person name="Kakizawa Y."/>
            <person name="Ishida K."/>
        </authorList>
    </citation>
    <scope>NUCLEOTIDE SEQUENCE [LARGE SCALE GENOMIC DNA]</scope>
    <source>
        <strain evidence="8 9">SRT547</strain>
    </source>
</reference>
<dbReference type="Proteomes" id="UP000326354">
    <property type="component" value="Chromosome"/>
</dbReference>
<organism evidence="8 9">
    <name type="scientific">Uabimicrobium amorphum</name>
    <dbReference type="NCBI Taxonomy" id="2596890"/>
    <lineage>
        <taxon>Bacteria</taxon>
        <taxon>Pseudomonadati</taxon>
        <taxon>Planctomycetota</taxon>
        <taxon>Candidatus Uabimicrobiia</taxon>
        <taxon>Candidatus Uabimicrobiales</taxon>
        <taxon>Candidatus Uabimicrobiaceae</taxon>
        <taxon>Candidatus Uabimicrobium</taxon>
    </lineage>
</organism>
<accession>A0A5S9IQE8</accession>
<evidence type="ECO:0000256" key="3">
    <source>
        <dbReference type="ARBA" id="ARBA00022692"/>
    </source>
</evidence>
<feature type="transmembrane region" description="Helical" evidence="6">
    <location>
        <begin position="12"/>
        <end position="39"/>
    </location>
</feature>
<proteinExistence type="predicted"/>
<evidence type="ECO:0000313" key="9">
    <source>
        <dbReference type="Proteomes" id="UP000326354"/>
    </source>
</evidence>
<dbReference type="Pfam" id="PF03553">
    <property type="entry name" value="Na_H_antiporter"/>
    <property type="match status" value="1"/>
</dbReference>
<evidence type="ECO:0000256" key="6">
    <source>
        <dbReference type="SAM" id="Phobius"/>
    </source>
</evidence>
<keyword evidence="5 6" id="KW-0472">Membrane</keyword>
<evidence type="ECO:0000256" key="4">
    <source>
        <dbReference type="ARBA" id="ARBA00022989"/>
    </source>
</evidence>
<evidence type="ECO:0000313" key="8">
    <source>
        <dbReference type="EMBL" id="BBM85552.1"/>
    </source>
</evidence>
<feature type="transmembrane region" description="Helical" evidence="6">
    <location>
        <begin position="153"/>
        <end position="174"/>
    </location>
</feature>
<evidence type="ECO:0000256" key="1">
    <source>
        <dbReference type="ARBA" id="ARBA00004651"/>
    </source>
</evidence>
<keyword evidence="3 6" id="KW-0812">Transmembrane</keyword>
<evidence type="ECO:0000256" key="2">
    <source>
        <dbReference type="ARBA" id="ARBA00022475"/>
    </source>
</evidence>
<feature type="transmembrane region" description="Helical" evidence="6">
    <location>
        <begin position="379"/>
        <end position="406"/>
    </location>
</feature>
<dbReference type="AlphaFoldDB" id="A0A5S9IQE8"/>
<feature type="domain" description="Na+/H+ antiporter NhaC-like C-terminal" evidence="7">
    <location>
        <begin position="157"/>
        <end position="481"/>
    </location>
</feature>
<dbReference type="InterPro" id="IPR018461">
    <property type="entry name" value="Na/H_Antiport_NhaC-like_C"/>
</dbReference>
<feature type="transmembrane region" description="Helical" evidence="6">
    <location>
        <begin position="303"/>
        <end position="321"/>
    </location>
</feature>
<dbReference type="GO" id="GO:0005886">
    <property type="term" value="C:plasma membrane"/>
    <property type="evidence" value="ECO:0007669"/>
    <property type="project" value="UniProtKB-SubCell"/>
</dbReference>
<gene>
    <name evidence="8" type="ORF">UABAM_03922</name>
</gene>
<dbReference type="RefSeq" id="WP_151969648.1">
    <property type="nucleotide sequence ID" value="NZ_AP019860.1"/>
</dbReference>
<keyword evidence="4 6" id="KW-1133">Transmembrane helix</keyword>
<dbReference type="PANTHER" id="PTHR43478">
    <property type="entry name" value="NA+/H+ ANTIPORTER-RELATED"/>
    <property type="match status" value="1"/>
</dbReference>
<evidence type="ECO:0000256" key="5">
    <source>
        <dbReference type="ARBA" id="ARBA00023136"/>
    </source>
</evidence>
<keyword evidence="9" id="KW-1185">Reference proteome</keyword>
<evidence type="ECO:0000259" key="7">
    <source>
        <dbReference type="Pfam" id="PF03553"/>
    </source>
</evidence>
<feature type="transmembrane region" description="Helical" evidence="6">
    <location>
        <begin position="257"/>
        <end position="276"/>
    </location>
</feature>
<feature type="transmembrane region" description="Helical" evidence="6">
    <location>
        <begin position="194"/>
        <end position="213"/>
    </location>
</feature>
<keyword evidence="2" id="KW-1003">Cell membrane</keyword>
<sequence>MEPHWLSILPPVTAIILAIWSRQVLVSLFAGIWMGWTILANGNAVIGLRDALEACVNVFKDGGNTKVIIFSAMVGALIALTQRSGGVTGFIDWIFNKDLVKGRKSAGVGTWITGIVVFVESSITSLVVGSIFRPIFDRLHISREKLAYFCDSTAAPVCILIPINGWGAYIMGLLSKQGIDGAFVVLLKSIVFNWYAILALAMVLFVILFDFNIGPMAAAEKRTKEGKLADDDATPLVSDDVLSLNAKENVTPRARNMLWPIATMVIMMPVGLWITGSATLQQQGLFAEASFFDVLSKGSGSTSVFWAVLAAISVAGIMYYVQGIMKVEEIMSLVVKGMGGLMPLAILMVFAFAIGATCKELQTGKYVSEVAKQWLSPKLIPLVLFGVSAFIAFSTGTSWGTFAIMIPIAIPLVETMGANIHLVLGAVLSGGIFGDHCSPISDTTIISSMASGCDHIAHVKTQLPYALLTGAIASFIYLLLGLFFS</sequence>
<dbReference type="KEGG" id="uam:UABAM_03922"/>
<protein>
    <submittedName>
        <fullName evidence="8">Sodium:proton antiporter</fullName>
    </submittedName>
</protein>
<feature type="transmembrane region" description="Helical" evidence="6">
    <location>
        <begin position="111"/>
        <end position="132"/>
    </location>
</feature>
<name>A0A5S9IQE8_UABAM</name>
<feature type="transmembrane region" description="Helical" evidence="6">
    <location>
        <begin position="333"/>
        <end position="356"/>
    </location>
</feature>